<reference evidence="1 2" key="1">
    <citation type="submission" date="2018-10" db="EMBL/GenBank/DDBJ databases">
        <title>Phylogenomics of Brevibacillus.</title>
        <authorList>
            <person name="Dunlap C."/>
        </authorList>
    </citation>
    <scope>NUCLEOTIDE SEQUENCE [LARGE SCALE GENOMIC DNA]</scope>
    <source>
        <strain evidence="1 2">JCM 15085</strain>
    </source>
</reference>
<dbReference type="Gene3D" id="1.10.150.240">
    <property type="entry name" value="Putative phosphatase, domain 2"/>
    <property type="match status" value="1"/>
</dbReference>
<dbReference type="InterPro" id="IPR023214">
    <property type="entry name" value="HAD_sf"/>
</dbReference>
<dbReference type="InterPro" id="IPR006439">
    <property type="entry name" value="HAD-SF_hydro_IA"/>
</dbReference>
<dbReference type="GO" id="GO:0006281">
    <property type="term" value="P:DNA repair"/>
    <property type="evidence" value="ECO:0007669"/>
    <property type="project" value="TreeGrafter"/>
</dbReference>
<dbReference type="GO" id="GO:0008967">
    <property type="term" value="F:phosphoglycolate phosphatase activity"/>
    <property type="evidence" value="ECO:0007669"/>
    <property type="project" value="TreeGrafter"/>
</dbReference>
<dbReference type="InterPro" id="IPR050155">
    <property type="entry name" value="HAD-like_hydrolase_sf"/>
</dbReference>
<accession>A0A3M8CFF8</accession>
<sequence>MKQTLLFDLDGTLLDSREAVIEAVAQTADQLAPGLFSRNELLHRFGESLDDFLFAIAEAAGEIDKDEVSQQYFAFVHKHIHLHSKLFPGVQEGLELLKNAGCQLAVVTNKQREFAVAGLELAGIDSFFDAVVAVDDVSRGKPSAEPVLRALSIMGKQPEEALMIGDSRYDVVAAWEAGVPSVVLEWYGREEWPYVKPTYRYPDFQAFVAEVLAAQIKGGR</sequence>
<dbReference type="InterPro" id="IPR041492">
    <property type="entry name" value="HAD_2"/>
</dbReference>
<dbReference type="NCBIfam" id="TIGR01509">
    <property type="entry name" value="HAD-SF-IA-v3"/>
    <property type="match status" value="1"/>
</dbReference>
<name>A0A3M8CFF8_9BACL</name>
<dbReference type="SFLD" id="SFLDG01129">
    <property type="entry name" value="C1.5:_HAD__Beta-PGM__Phosphata"/>
    <property type="match status" value="1"/>
</dbReference>
<dbReference type="Pfam" id="PF13419">
    <property type="entry name" value="HAD_2"/>
    <property type="match status" value="1"/>
</dbReference>
<dbReference type="NCBIfam" id="TIGR01549">
    <property type="entry name" value="HAD-SF-IA-v1"/>
    <property type="match status" value="1"/>
</dbReference>
<comment type="caution">
    <text evidence="1">The sequence shown here is derived from an EMBL/GenBank/DDBJ whole genome shotgun (WGS) entry which is preliminary data.</text>
</comment>
<proteinExistence type="predicted"/>
<dbReference type="InterPro" id="IPR023198">
    <property type="entry name" value="PGP-like_dom2"/>
</dbReference>
<dbReference type="PANTHER" id="PTHR43434:SF1">
    <property type="entry name" value="PHOSPHOGLYCOLATE PHOSPHATASE"/>
    <property type="match status" value="1"/>
</dbReference>
<gene>
    <name evidence="1" type="ORF">EDM58_19900</name>
</gene>
<protein>
    <submittedName>
        <fullName evidence="1">HAD family hydrolase</fullName>
    </submittedName>
</protein>
<dbReference type="Gene3D" id="3.40.50.1000">
    <property type="entry name" value="HAD superfamily/HAD-like"/>
    <property type="match status" value="1"/>
</dbReference>
<dbReference type="PANTHER" id="PTHR43434">
    <property type="entry name" value="PHOSPHOGLYCOLATE PHOSPHATASE"/>
    <property type="match status" value="1"/>
</dbReference>
<dbReference type="SUPFAM" id="SSF56784">
    <property type="entry name" value="HAD-like"/>
    <property type="match status" value="1"/>
</dbReference>
<dbReference type="GO" id="GO:0005829">
    <property type="term" value="C:cytosol"/>
    <property type="evidence" value="ECO:0007669"/>
    <property type="project" value="TreeGrafter"/>
</dbReference>
<dbReference type="RefSeq" id="WP_122914869.1">
    <property type="nucleotide sequence ID" value="NZ_RHHT01000051.1"/>
</dbReference>
<dbReference type="PRINTS" id="PR00413">
    <property type="entry name" value="HADHALOGNASE"/>
</dbReference>
<dbReference type="AlphaFoldDB" id="A0A3M8CFF8"/>
<evidence type="ECO:0000313" key="1">
    <source>
        <dbReference type="EMBL" id="RNB74438.1"/>
    </source>
</evidence>
<dbReference type="EMBL" id="RHHT01000051">
    <property type="protein sequence ID" value="RNB74438.1"/>
    <property type="molecule type" value="Genomic_DNA"/>
</dbReference>
<dbReference type="SFLD" id="SFLDG01135">
    <property type="entry name" value="C1.5.6:_HAD__Beta-PGM__Phospha"/>
    <property type="match status" value="1"/>
</dbReference>
<dbReference type="SFLD" id="SFLDS00003">
    <property type="entry name" value="Haloacid_Dehalogenase"/>
    <property type="match status" value="1"/>
</dbReference>
<dbReference type="Proteomes" id="UP000281915">
    <property type="component" value="Unassembled WGS sequence"/>
</dbReference>
<dbReference type="InterPro" id="IPR036412">
    <property type="entry name" value="HAD-like_sf"/>
</dbReference>
<organism evidence="1 2">
    <name type="scientific">Brevibacillus panacihumi</name>
    <dbReference type="NCBI Taxonomy" id="497735"/>
    <lineage>
        <taxon>Bacteria</taxon>
        <taxon>Bacillati</taxon>
        <taxon>Bacillota</taxon>
        <taxon>Bacilli</taxon>
        <taxon>Bacillales</taxon>
        <taxon>Paenibacillaceae</taxon>
        <taxon>Brevibacillus</taxon>
    </lineage>
</organism>
<evidence type="ECO:0000313" key="2">
    <source>
        <dbReference type="Proteomes" id="UP000281915"/>
    </source>
</evidence>
<keyword evidence="1" id="KW-0378">Hydrolase</keyword>